<evidence type="ECO:0008006" key="5">
    <source>
        <dbReference type="Google" id="ProtNLM"/>
    </source>
</evidence>
<proteinExistence type="predicted"/>
<evidence type="ECO:0000256" key="1">
    <source>
        <dbReference type="SAM" id="MobiDB-lite"/>
    </source>
</evidence>
<evidence type="ECO:0000256" key="2">
    <source>
        <dbReference type="SAM" id="SignalP"/>
    </source>
</evidence>
<gene>
    <name evidence="3" type="ORF">BEN30_09000</name>
</gene>
<dbReference type="RefSeq" id="WP_069957794.1">
    <property type="nucleotide sequence ID" value="NZ_MCGG01000021.1"/>
</dbReference>
<feature type="region of interest" description="Disordered" evidence="1">
    <location>
        <begin position="52"/>
        <end position="73"/>
    </location>
</feature>
<keyword evidence="4" id="KW-1185">Reference proteome</keyword>
<dbReference type="STRING" id="28181.BEN30_09000"/>
<dbReference type="InterPro" id="IPR021395">
    <property type="entry name" value="DUF3035"/>
</dbReference>
<protein>
    <recommendedName>
        <fullName evidence="5">DUF3035 domain-containing protein</fullName>
    </recommendedName>
</protein>
<sequence>MTKTSPSSAVMAIAVMVVAVALTGCDGARQALTQTKAAPDEFSVYTRAPLTMPPDYGLRPPSEAEAAARKTDDPQVVAKRVMLSGRDIQLQPVQAATPGTSALLMQAGVQNAEPGIRQTVNRETSAFAEEDQNFMEALMFDPNPGVVVSPQKELQRLQENQALGKPVNAGETPIIETKSKAPLEGLFDGWFN</sequence>
<dbReference type="PROSITE" id="PS51257">
    <property type="entry name" value="PROKAR_LIPOPROTEIN"/>
    <property type="match status" value="1"/>
</dbReference>
<reference evidence="4" key="1">
    <citation type="submission" date="2016-07" db="EMBL/GenBank/DDBJ databases">
        <authorList>
            <person name="Florea S."/>
            <person name="Webb J.S."/>
            <person name="Jaromczyk J."/>
            <person name="Schardl C.L."/>
        </authorList>
    </citation>
    <scope>NUCLEOTIDE SEQUENCE [LARGE SCALE GENOMIC DNA]</scope>
    <source>
        <strain evidence="4">MV-1</strain>
    </source>
</reference>
<dbReference type="Pfam" id="PF11233">
    <property type="entry name" value="DUF3035"/>
    <property type="match status" value="1"/>
</dbReference>
<feature type="chain" id="PRO_5009184161" description="DUF3035 domain-containing protein" evidence="2">
    <location>
        <begin position="22"/>
        <end position="192"/>
    </location>
</feature>
<organism evidence="3 4">
    <name type="scientific">Magnetovibrio blakemorei</name>
    <dbReference type="NCBI Taxonomy" id="28181"/>
    <lineage>
        <taxon>Bacteria</taxon>
        <taxon>Pseudomonadati</taxon>
        <taxon>Pseudomonadota</taxon>
        <taxon>Alphaproteobacteria</taxon>
        <taxon>Rhodospirillales</taxon>
        <taxon>Magnetovibrionaceae</taxon>
        <taxon>Magnetovibrio</taxon>
    </lineage>
</organism>
<name>A0A1E5Q8R1_9PROT</name>
<feature type="signal peptide" evidence="2">
    <location>
        <begin position="1"/>
        <end position="21"/>
    </location>
</feature>
<keyword evidence="2" id="KW-0732">Signal</keyword>
<dbReference type="AlphaFoldDB" id="A0A1E5Q8R1"/>
<comment type="caution">
    <text evidence="3">The sequence shown here is derived from an EMBL/GenBank/DDBJ whole genome shotgun (WGS) entry which is preliminary data.</text>
</comment>
<evidence type="ECO:0000313" key="4">
    <source>
        <dbReference type="Proteomes" id="UP000095347"/>
    </source>
</evidence>
<evidence type="ECO:0000313" key="3">
    <source>
        <dbReference type="EMBL" id="OEJ67642.1"/>
    </source>
</evidence>
<dbReference type="EMBL" id="MCGG01000021">
    <property type="protein sequence ID" value="OEJ67642.1"/>
    <property type="molecule type" value="Genomic_DNA"/>
</dbReference>
<accession>A0A1E5Q8R1</accession>
<dbReference type="Proteomes" id="UP000095347">
    <property type="component" value="Unassembled WGS sequence"/>
</dbReference>